<comment type="catalytic activity">
    <reaction evidence="14">
        <text>L-tyrosyl-[protein] + ATP = O-phospho-L-tyrosyl-[protein] + ADP + H(+)</text>
        <dbReference type="Rhea" id="RHEA:10596"/>
        <dbReference type="Rhea" id="RHEA-COMP:10136"/>
        <dbReference type="Rhea" id="RHEA-COMP:20101"/>
        <dbReference type="ChEBI" id="CHEBI:15378"/>
        <dbReference type="ChEBI" id="CHEBI:30616"/>
        <dbReference type="ChEBI" id="CHEBI:46858"/>
        <dbReference type="ChEBI" id="CHEBI:61978"/>
        <dbReference type="ChEBI" id="CHEBI:456216"/>
        <dbReference type="EC" id="2.7.10.1"/>
    </reaction>
</comment>
<feature type="signal peptide" evidence="20">
    <location>
        <begin position="1"/>
        <end position="19"/>
    </location>
</feature>
<dbReference type="Pfam" id="PF00757">
    <property type="entry name" value="Furin-like"/>
    <property type="match status" value="1"/>
</dbReference>
<dbReference type="InterPro" id="IPR020635">
    <property type="entry name" value="Tyr_kinase_cat_dom"/>
</dbReference>
<evidence type="ECO:0000259" key="21">
    <source>
        <dbReference type="PROSITE" id="PS50011"/>
    </source>
</evidence>
<keyword evidence="9 19" id="KW-1133">Transmembrane helix</keyword>
<evidence type="ECO:0000256" key="15">
    <source>
        <dbReference type="PIRNR" id="PIRNR000619"/>
    </source>
</evidence>
<feature type="transmembrane region" description="Helical" evidence="19">
    <location>
        <begin position="826"/>
        <end position="850"/>
    </location>
</feature>
<dbReference type="PANTHER" id="PTHR24416">
    <property type="entry name" value="TYROSINE-PROTEIN KINASE RECEPTOR"/>
    <property type="match status" value="1"/>
</dbReference>
<keyword evidence="4 15" id="KW-0808">Transferase</keyword>
<dbReference type="SUPFAM" id="SSF52058">
    <property type="entry name" value="L domain-like"/>
    <property type="match status" value="2"/>
</dbReference>
<dbReference type="InterPro" id="IPR008266">
    <property type="entry name" value="Tyr_kinase_AS"/>
</dbReference>
<dbReference type="Gene3D" id="1.10.510.10">
    <property type="entry name" value="Transferase(Phosphotransferase) domain 1"/>
    <property type="match status" value="1"/>
</dbReference>
<dbReference type="InterPro" id="IPR000719">
    <property type="entry name" value="Prot_kinase_dom"/>
</dbReference>
<dbReference type="PROSITE" id="PS00109">
    <property type="entry name" value="PROTEIN_KINASE_TYR"/>
    <property type="match status" value="1"/>
</dbReference>
<sequence>MGAWVCLLSLLFLVGAVCGAKEKSKNHGNITRAFHSAKIPGFGLGMDWESEFVKDKICIGTNGRWSVPSNREHHYRNLKNRFTNCTYVDGNLELTWLQDGYYDLSFLQYIREVTGYVLISHVDLERVVLPSLQIIRGRTLFKMSNYKEEFALIVTTSKMYTVELPALRDVLSGSIVLFNNYNLCHVQTIDWKEIISDSKGRYIYNYNFSSPERQCPACHKNCSAGCWGEGIENCQKFSKENCSPQCYQGRCFGSNPRECCHLFCAGGCVGPKQSDCIACKNFYDGGVCTQECPPMQIYNPITYSWEPNPHGKYAYGATCVKDCPEHLLKDNGACVRVCPFNKKAVNGECVPCDGPCPKTCTGDVQINAGNIDSFKDCTVIEGYLHILENSFTGYQQFFTNLTFGERYPAMHPDRLEVFSTLKEITGFLNIQAYHADFKNLSCFRNLEIIGGRTLHDLFSSLYIVKTSLESLDLRSLKRINSGTVAILENKHLCFAEKVNWKKIRKSVEHQSLLHNNRNPQSCIQAGLVCHEQCTKDGCWGKGADQCLACANYRLSNVCLQNCSVIPGIYRANNEVCEHCDEQCGSSCSGPGPEKCDTCKYARDGPFCVSKCPITKYNDEGECKHCHPNCVDGCTGPRNTLGVGGCNSCEKAIMNENATVNICLHKTESCPDGYFYEWIGRPQEQENLKPLAGKAICRKCHPRCKKCTGYGFHELVCQQCTNYKKGEQCEDECPSEYYPDDTKRECLKCDEQCRGCTGPGSEKCTFCEHFKVYYDNPPTPNSTFKCIASCPPEYPHKIFSPDSTDHPYCSAEYVAHLKSSLESESSFVIYGIIIGVIFFVIVAIATGTIFYHHCRKLKETENTLKMTMTMAGLEDEPLRSPIVQPNLAKLRIIKEAEMRRGSILGYGAFGTVYKGVWVPEGESAKIPVAIKVLREDTGVNTSKEFLDEAFIMATVDHPNLLQLLAVCMTSQMMLVTQLMPLGCLLDFVRTNRDKIGSKLLLNWCTQIAKGMAYLEEKRLVHRDLAARNVLVQTLACVKITDFGLAKLLDINEEEYKAAGGKMPIKWLALECIQHRIFTHKSDVWAFGVTVWEILTFGERPYDSVPARDVPELLEKGERLQQPKICTINVYMIMIQCWMLDAENRPGFKELAEDFAKMSRDPGRYLVISEKHMRIQNYGFQDNHDLVRNLGSSIDNSGSQTGEEYLQPKSRAPLSVTELTSLSGSIPSTLASFWPSAPAHTISDGSCSPQNQHNWNRERLRYARAHGLNPNSVNIGNNTDCSSLQYRDDSSVFNKDDVGSDEYDAARSQAQVGSLKLELPLDEDDYLVPSPQQTQVTSTYVDLIGDAKNTEEVPDNMFRSYADFCKTNIDNPEYLMGTETPCQTLGIPTVSELVHSNAPPTDSVNSSSSVNYIPHKLSEEESDHEYYNDFDRLQRELQPLQQKGETTV</sequence>
<dbReference type="Pfam" id="PF07714">
    <property type="entry name" value="PK_Tyr_Ser-Thr"/>
    <property type="match status" value="1"/>
</dbReference>
<evidence type="ECO:0000256" key="2">
    <source>
        <dbReference type="ARBA" id="ARBA00022473"/>
    </source>
</evidence>
<evidence type="ECO:0000256" key="18">
    <source>
        <dbReference type="PROSITE-ProRule" id="PRU10141"/>
    </source>
</evidence>
<keyword evidence="13" id="KW-0325">Glycoprotein</keyword>
<evidence type="ECO:0000256" key="4">
    <source>
        <dbReference type="ARBA" id="ARBA00022679"/>
    </source>
</evidence>
<dbReference type="InterPro" id="IPR016245">
    <property type="entry name" value="Tyr_kinase_EGF/ERB/XmrK_rcpt"/>
</dbReference>
<dbReference type="InterPro" id="IPR050122">
    <property type="entry name" value="RTK"/>
</dbReference>
<dbReference type="InterPro" id="IPR000494">
    <property type="entry name" value="Rcpt_L-dom"/>
</dbReference>
<keyword evidence="8 15" id="KW-0067">ATP-binding</keyword>
<keyword evidence="10 15" id="KW-0472">Membrane</keyword>
<evidence type="ECO:0000256" key="6">
    <source>
        <dbReference type="ARBA" id="ARBA00022741"/>
    </source>
</evidence>
<keyword evidence="6 15" id="KW-0547">Nucleotide-binding</keyword>
<comment type="caution">
    <text evidence="22">The sequence shown here is derived from an EMBL/GenBank/DDBJ whole genome shotgun (WGS) entry which is preliminary data.</text>
</comment>
<dbReference type="GO" id="GO:0008284">
    <property type="term" value="P:positive regulation of cell population proliferation"/>
    <property type="evidence" value="ECO:0007669"/>
    <property type="project" value="TreeGrafter"/>
</dbReference>
<keyword evidence="5 19" id="KW-0812">Transmembrane</keyword>
<dbReference type="GO" id="GO:0038127">
    <property type="term" value="P:ERBB signaling pathway"/>
    <property type="evidence" value="ECO:0007669"/>
    <property type="project" value="UniProtKB-ARBA"/>
</dbReference>
<keyword evidence="12 15" id="KW-0675">Receptor</keyword>
<dbReference type="PROSITE" id="PS50011">
    <property type="entry name" value="PROTEIN_KINASE_DOM"/>
    <property type="match status" value="1"/>
</dbReference>
<dbReference type="FunFam" id="2.10.220.10:FF:000002">
    <property type="entry name" value="Receptor protein-tyrosine kinase"/>
    <property type="match status" value="1"/>
</dbReference>
<dbReference type="GO" id="GO:0022008">
    <property type="term" value="P:neurogenesis"/>
    <property type="evidence" value="ECO:0007669"/>
    <property type="project" value="TreeGrafter"/>
</dbReference>
<name>A0AAN7Q2S6_9COLE</name>
<dbReference type="FunFam" id="2.10.220.10:FF:000001">
    <property type="entry name" value="Receptor protein-tyrosine kinase"/>
    <property type="match status" value="1"/>
</dbReference>
<dbReference type="GO" id="GO:0009925">
    <property type="term" value="C:basal plasma membrane"/>
    <property type="evidence" value="ECO:0007669"/>
    <property type="project" value="TreeGrafter"/>
</dbReference>
<keyword evidence="11 15" id="KW-0829">Tyrosine-protein kinase</keyword>
<dbReference type="InterPro" id="IPR006212">
    <property type="entry name" value="Furin_repeat"/>
</dbReference>
<dbReference type="InterPro" id="IPR017441">
    <property type="entry name" value="Protein_kinase_ATP_BS"/>
</dbReference>
<evidence type="ECO:0000256" key="9">
    <source>
        <dbReference type="ARBA" id="ARBA00022989"/>
    </source>
</evidence>
<dbReference type="FunFam" id="3.30.200.20:FF:000422">
    <property type="entry name" value="Receptor protein-tyrosine kinase"/>
    <property type="match status" value="1"/>
</dbReference>
<dbReference type="GO" id="GO:0009966">
    <property type="term" value="P:regulation of signal transduction"/>
    <property type="evidence" value="ECO:0007669"/>
    <property type="project" value="UniProtKB-ARBA"/>
</dbReference>
<keyword evidence="3" id="KW-0597">Phosphoprotein</keyword>
<dbReference type="PROSITE" id="PS00107">
    <property type="entry name" value="PROTEIN_KINASE_ATP"/>
    <property type="match status" value="1"/>
</dbReference>
<dbReference type="SMART" id="SM00261">
    <property type="entry name" value="FU"/>
    <property type="match status" value="7"/>
</dbReference>
<dbReference type="SMART" id="SM00219">
    <property type="entry name" value="TyrKc"/>
    <property type="match status" value="1"/>
</dbReference>
<dbReference type="InterPro" id="IPR006211">
    <property type="entry name" value="Furin-like_Cys-rich_dom"/>
</dbReference>
<proteinExistence type="inferred from homology"/>
<feature type="chain" id="PRO_5042892467" description="Receptor protein-tyrosine kinase" evidence="20">
    <location>
        <begin position="20"/>
        <end position="1446"/>
    </location>
</feature>
<evidence type="ECO:0000256" key="14">
    <source>
        <dbReference type="ARBA" id="ARBA00051243"/>
    </source>
</evidence>
<dbReference type="GO" id="GO:0004714">
    <property type="term" value="F:transmembrane receptor protein tyrosine kinase activity"/>
    <property type="evidence" value="ECO:0007669"/>
    <property type="project" value="UniProtKB-EC"/>
</dbReference>
<dbReference type="InterPro" id="IPR001245">
    <property type="entry name" value="Ser-Thr/Tyr_kinase_cat_dom"/>
</dbReference>
<dbReference type="GO" id="GO:0043235">
    <property type="term" value="C:receptor complex"/>
    <property type="evidence" value="ECO:0007669"/>
    <property type="project" value="TreeGrafter"/>
</dbReference>
<evidence type="ECO:0000256" key="11">
    <source>
        <dbReference type="ARBA" id="ARBA00023137"/>
    </source>
</evidence>
<gene>
    <name evidence="22" type="ORF">RN001_009846</name>
</gene>
<evidence type="ECO:0000256" key="8">
    <source>
        <dbReference type="ARBA" id="ARBA00022840"/>
    </source>
</evidence>
<feature type="binding site" evidence="17 18">
    <location>
        <position position="930"/>
    </location>
    <ligand>
        <name>ATP</name>
        <dbReference type="ChEBI" id="CHEBI:30616"/>
    </ligand>
</feature>
<dbReference type="Gene3D" id="3.30.200.20">
    <property type="entry name" value="Phosphorylase Kinase, domain 1"/>
    <property type="match status" value="1"/>
</dbReference>
<evidence type="ECO:0000256" key="13">
    <source>
        <dbReference type="ARBA" id="ARBA00023180"/>
    </source>
</evidence>
<evidence type="ECO:0000256" key="7">
    <source>
        <dbReference type="ARBA" id="ARBA00022777"/>
    </source>
</evidence>
<dbReference type="InterPro" id="IPR036941">
    <property type="entry name" value="Rcpt_L-dom_sf"/>
</dbReference>
<dbReference type="InterPro" id="IPR011009">
    <property type="entry name" value="Kinase-like_dom_sf"/>
</dbReference>
<dbReference type="FunFam" id="2.10.220.10:FF:000024">
    <property type="entry name" value="Receptor protein-tyrosine kinase"/>
    <property type="match status" value="1"/>
</dbReference>
<feature type="binding site" evidence="17">
    <location>
        <begin position="903"/>
        <end position="911"/>
    </location>
    <ligand>
        <name>ATP</name>
        <dbReference type="ChEBI" id="CHEBI:30616"/>
    </ligand>
</feature>
<dbReference type="PIRSF" id="PIRSF000619">
    <property type="entry name" value="TyrPK_EGF-R"/>
    <property type="match status" value="1"/>
</dbReference>
<dbReference type="InterPro" id="IPR032778">
    <property type="entry name" value="GF_recep_IV"/>
</dbReference>
<comment type="subcellular location">
    <subcellularLocation>
        <location evidence="1">Membrane</location>
        <topology evidence="1">Single-pass type I membrane protein</topology>
    </subcellularLocation>
</comment>
<evidence type="ECO:0000313" key="22">
    <source>
        <dbReference type="EMBL" id="KAK4877340.1"/>
    </source>
</evidence>
<dbReference type="Proteomes" id="UP001353858">
    <property type="component" value="Unassembled WGS sequence"/>
</dbReference>
<comment type="similarity">
    <text evidence="15">Belongs to the protein kinase superfamily. Tyr protein kinase family. EGF receptor subfamily.</text>
</comment>
<evidence type="ECO:0000256" key="19">
    <source>
        <dbReference type="SAM" id="Phobius"/>
    </source>
</evidence>
<dbReference type="Gene3D" id="3.80.20.20">
    <property type="entry name" value="Receptor L-domain"/>
    <property type="match status" value="2"/>
</dbReference>
<evidence type="ECO:0000256" key="3">
    <source>
        <dbReference type="ARBA" id="ARBA00022553"/>
    </source>
</evidence>
<dbReference type="EC" id="2.7.10.1" evidence="15"/>
<dbReference type="PANTHER" id="PTHR24416:SF566">
    <property type="entry name" value="EPIDERMAL GROWTH FACTOR RECEPTOR"/>
    <property type="match status" value="1"/>
</dbReference>
<keyword evidence="23" id="KW-1185">Reference proteome</keyword>
<accession>A0AAN7Q2S6</accession>
<dbReference type="PRINTS" id="PR00109">
    <property type="entry name" value="TYRKINASE"/>
</dbReference>
<evidence type="ECO:0000256" key="17">
    <source>
        <dbReference type="PIRSR" id="PIRSR000619-2"/>
    </source>
</evidence>
<keyword evidence="2" id="KW-0217">Developmental protein</keyword>
<dbReference type="FunFam" id="1.10.510.10:FF:000233">
    <property type="entry name" value="receptor tyrosine-protein kinase erbB-3"/>
    <property type="match status" value="1"/>
</dbReference>
<evidence type="ECO:0000256" key="10">
    <source>
        <dbReference type="ARBA" id="ARBA00023136"/>
    </source>
</evidence>
<dbReference type="Pfam" id="PF01030">
    <property type="entry name" value="Recep_L_domain"/>
    <property type="match status" value="2"/>
</dbReference>
<keyword evidence="7 15" id="KW-0418">Kinase</keyword>
<organism evidence="22 23">
    <name type="scientific">Aquatica leii</name>
    <dbReference type="NCBI Taxonomy" id="1421715"/>
    <lineage>
        <taxon>Eukaryota</taxon>
        <taxon>Metazoa</taxon>
        <taxon>Ecdysozoa</taxon>
        <taxon>Arthropoda</taxon>
        <taxon>Hexapoda</taxon>
        <taxon>Insecta</taxon>
        <taxon>Pterygota</taxon>
        <taxon>Neoptera</taxon>
        <taxon>Endopterygota</taxon>
        <taxon>Coleoptera</taxon>
        <taxon>Polyphaga</taxon>
        <taxon>Elateriformia</taxon>
        <taxon>Elateroidea</taxon>
        <taxon>Lampyridae</taxon>
        <taxon>Luciolinae</taxon>
        <taxon>Aquatica</taxon>
    </lineage>
</organism>
<evidence type="ECO:0000256" key="12">
    <source>
        <dbReference type="ARBA" id="ARBA00023170"/>
    </source>
</evidence>
<evidence type="ECO:0000256" key="5">
    <source>
        <dbReference type="ARBA" id="ARBA00022692"/>
    </source>
</evidence>
<dbReference type="GO" id="GO:0043066">
    <property type="term" value="P:negative regulation of apoptotic process"/>
    <property type="evidence" value="ECO:0007669"/>
    <property type="project" value="TreeGrafter"/>
</dbReference>
<dbReference type="Gene3D" id="2.10.220.10">
    <property type="entry name" value="Hormone Receptor, Insulin-like Growth Factor Receptor 1, Chain A, domain 2"/>
    <property type="match status" value="3"/>
</dbReference>
<evidence type="ECO:0000313" key="23">
    <source>
        <dbReference type="Proteomes" id="UP001353858"/>
    </source>
</evidence>
<evidence type="ECO:0000256" key="16">
    <source>
        <dbReference type="PIRSR" id="PIRSR000619-1"/>
    </source>
</evidence>
<protein>
    <recommendedName>
        <fullName evidence="15">Receptor protein-tyrosine kinase</fullName>
        <ecNumber evidence="15">2.7.10.1</ecNumber>
    </recommendedName>
</protein>
<evidence type="ECO:0000256" key="20">
    <source>
        <dbReference type="SAM" id="SignalP"/>
    </source>
</evidence>
<reference evidence="23" key="1">
    <citation type="submission" date="2023-01" db="EMBL/GenBank/DDBJ databases">
        <title>Key to firefly adult light organ development and bioluminescence: homeobox transcription factors regulate luciferase expression and transportation to peroxisome.</title>
        <authorList>
            <person name="Fu X."/>
        </authorList>
    </citation>
    <scope>NUCLEOTIDE SEQUENCE [LARGE SCALE GENOMIC DNA]</scope>
</reference>
<feature type="domain" description="Protein kinase" evidence="21">
    <location>
        <begin position="897"/>
        <end position="1164"/>
    </location>
</feature>
<evidence type="ECO:0000256" key="1">
    <source>
        <dbReference type="ARBA" id="ARBA00004479"/>
    </source>
</evidence>
<dbReference type="Pfam" id="PF14843">
    <property type="entry name" value="GF_recep_IV"/>
    <property type="match status" value="1"/>
</dbReference>
<dbReference type="GO" id="GO:0005524">
    <property type="term" value="F:ATP binding"/>
    <property type="evidence" value="ECO:0007669"/>
    <property type="project" value="UniProtKB-UniRule"/>
</dbReference>
<dbReference type="CDD" id="cd00064">
    <property type="entry name" value="FU"/>
    <property type="match status" value="5"/>
</dbReference>
<dbReference type="InterPro" id="IPR009030">
    <property type="entry name" value="Growth_fac_rcpt_cys_sf"/>
</dbReference>
<dbReference type="SUPFAM" id="SSF56112">
    <property type="entry name" value="Protein kinase-like (PK-like)"/>
    <property type="match status" value="1"/>
</dbReference>
<dbReference type="CDD" id="cd05057">
    <property type="entry name" value="PTKc_EGFR_like"/>
    <property type="match status" value="1"/>
</dbReference>
<feature type="active site" description="Proton acceptor" evidence="16">
    <location>
        <position position="1022"/>
    </location>
</feature>
<dbReference type="EMBL" id="JARPUR010000004">
    <property type="protein sequence ID" value="KAK4877340.1"/>
    <property type="molecule type" value="Genomic_DNA"/>
</dbReference>
<keyword evidence="20" id="KW-0732">Signal</keyword>
<dbReference type="SUPFAM" id="SSF57184">
    <property type="entry name" value="Growth factor receptor domain"/>
    <property type="match status" value="3"/>
</dbReference>